<dbReference type="GO" id="GO:0005737">
    <property type="term" value="C:cytoplasm"/>
    <property type="evidence" value="ECO:0007669"/>
    <property type="project" value="UniProtKB-ARBA"/>
</dbReference>
<dbReference type="GO" id="GO:0003735">
    <property type="term" value="F:structural constituent of ribosome"/>
    <property type="evidence" value="ECO:0007669"/>
    <property type="project" value="InterPro"/>
</dbReference>
<dbReference type="HAMAP" id="MF_01343_B">
    <property type="entry name" value="Ribosomal_uS15_B"/>
    <property type="match status" value="1"/>
</dbReference>
<dbReference type="RefSeq" id="XP_018737314.1">
    <property type="nucleotide sequence ID" value="XM_018879394.1"/>
</dbReference>
<dbReference type="Gene3D" id="1.10.287.10">
    <property type="entry name" value="S15/NS1, RNA-binding"/>
    <property type="match status" value="1"/>
</dbReference>
<name>A0A161HMD5_9ASCO</name>
<keyword evidence="7" id="KW-1185">Reference proteome</keyword>
<gene>
    <name evidence="6" type="primary">MRPS28</name>
    <name evidence="6" type="ORF">AWJ20_2450</name>
</gene>
<keyword evidence="2 4" id="KW-0689">Ribosomal protein</keyword>
<accession>A0A161HMD5</accession>
<dbReference type="KEGG" id="slb:AWJ20_2450"/>
<dbReference type="GeneID" id="30034363"/>
<dbReference type="CDD" id="cd00353">
    <property type="entry name" value="Ribosomal_S15p_S13e"/>
    <property type="match status" value="1"/>
</dbReference>
<feature type="compositionally biased region" description="Basic residues" evidence="5">
    <location>
        <begin position="276"/>
        <end position="287"/>
    </location>
</feature>
<evidence type="ECO:0000313" key="6">
    <source>
        <dbReference type="EMBL" id="ANB14837.1"/>
    </source>
</evidence>
<proteinExistence type="inferred from homology"/>
<evidence type="ECO:0000256" key="1">
    <source>
        <dbReference type="ARBA" id="ARBA00008434"/>
    </source>
</evidence>
<sequence length="287" mass="33297">MFRPFRPFQSLVTGYNSAPSTLNVVRNFHASSEALVKQKYLKKIRRVHKHFASQMMKPKPAFVDPVLGRPGVGFLERIKARVSEPYTQIDILDAQNSANLLYGAEQAALQKAPREAREAILSEESHKRGVIERIISMENSSPYQSKKLAVNFAVKDFARFEGDTGSSEVQAAVWTIRINFLANHLKENKQDLKGLRQLQQLVHNRQGILKYLKRKDPERYFWTIEKLGLSDAAVTEEFHMSRKYFLQTQFFGDKTLPLKRTKKDTREQRKLETMRKKARKFLAQQKK</sequence>
<dbReference type="Pfam" id="PF00312">
    <property type="entry name" value="Ribosomal_S15"/>
    <property type="match status" value="1"/>
</dbReference>
<dbReference type="PANTHER" id="PTHR23321">
    <property type="entry name" value="RIBOSOMAL PROTEIN S15, BACTERIAL AND ORGANELLAR"/>
    <property type="match status" value="1"/>
</dbReference>
<dbReference type="SMART" id="SM01387">
    <property type="entry name" value="Ribosomal_S15"/>
    <property type="match status" value="1"/>
</dbReference>
<reference evidence="6 7" key="1">
    <citation type="submission" date="2016-02" db="EMBL/GenBank/DDBJ databases">
        <title>Complete genome sequence and transcriptome regulation of the pentose utilising yeast Sugiyamaella lignohabitans.</title>
        <authorList>
            <person name="Bellasio M."/>
            <person name="Peymann A."/>
            <person name="Valli M."/>
            <person name="Sipitzky M."/>
            <person name="Graf A."/>
            <person name="Sauer M."/>
            <person name="Marx H."/>
            <person name="Mattanovich D."/>
        </authorList>
    </citation>
    <scope>NUCLEOTIDE SEQUENCE [LARGE SCALE GENOMIC DNA]</scope>
    <source>
        <strain evidence="6 7">CBS 10342</strain>
    </source>
</reference>
<dbReference type="InterPro" id="IPR005290">
    <property type="entry name" value="Ribosomal_uS15_bac-type"/>
</dbReference>
<dbReference type="OrthoDB" id="441444at2759"/>
<dbReference type="EMBL" id="CP014503">
    <property type="protein sequence ID" value="ANB14837.1"/>
    <property type="molecule type" value="Genomic_DNA"/>
</dbReference>
<dbReference type="NCBIfam" id="TIGR00952">
    <property type="entry name" value="S15_bact"/>
    <property type="match status" value="1"/>
</dbReference>
<dbReference type="InterPro" id="IPR009068">
    <property type="entry name" value="uS15_NS1_RNA-bd_sf"/>
</dbReference>
<dbReference type="SUPFAM" id="SSF47060">
    <property type="entry name" value="S15/NS1 RNA-binding domain"/>
    <property type="match status" value="1"/>
</dbReference>
<dbReference type="PANTHER" id="PTHR23321:SF26">
    <property type="entry name" value="SMALL RIBOSOMAL SUBUNIT PROTEIN US15M"/>
    <property type="match status" value="1"/>
</dbReference>
<dbReference type="Proteomes" id="UP000189580">
    <property type="component" value="Chromosome b"/>
</dbReference>
<dbReference type="GO" id="GO:0005840">
    <property type="term" value="C:ribosome"/>
    <property type="evidence" value="ECO:0007669"/>
    <property type="project" value="UniProtKB-KW"/>
</dbReference>
<dbReference type="AlphaFoldDB" id="A0A161HMD5"/>
<evidence type="ECO:0000256" key="3">
    <source>
        <dbReference type="ARBA" id="ARBA00023274"/>
    </source>
</evidence>
<dbReference type="GO" id="GO:0006412">
    <property type="term" value="P:translation"/>
    <property type="evidence" value="ECO:0007669"/>
    <property type="project" value="InterPro"/>
</dbReference>
<organism evidence="6 7">
    <name type="scientific">Sugiyamaella lignohabitans</name>
    <dbReference type="NCBI Taxonomy" id="796027"/>
    <lineage>
        <taxon>Eukaryota</taxon>
        <taxon>Fungi</taxon>
        <taxon>Dikarya</taxon>
        <taxon>Ascomycota</taxon>
        <taxon>Saccharomycotina</taxon>
        <taxon>Dipodascomycetes</taxon>
        <taxon>Dipodascales</taxon>
        <taxon>Trichomonascaceae</taxon>
        <taxon>Sugiyamaella</taxon>
    </lineage>
</organism>
<evidence type="ECO:0000256" key="5">
    <source>
        <dbReference type="SAM" id="MobiDB-lite"/>
    </source>
</evidence>
<evidence type="ECO:0000256" key="2">
    <source>
        <dbReference type="ARBA" id="ARBA00022980"/>
    </source>
</evidence>
<dbReference type="PROSITE" id="PS00362">
    <property type="entry name" value="RIBOSOMAL_S15"/>
    <property type="match status" value="1"/>
</dbReference>
<keyword evidence="3 4" id="KW-0687">Ribonucleoprotein</keyword>
<dbReference type="InterPro" id="IPR000589">
    <property type="entry name" value="Ribosomal_uS15"/>
</dbReference>
<feature type="compositionally biased region" description="Basic and acidic residues" evidence="5">
    <location>
        <begin position="264"/>
        <end position="275"/>
    </location>
</feature>
<feature type="region of interest" description="Disordered" evidence="5">
    <location>
        <begin position="263"/>
        <end position="287"/>
    </location>
</feature>
<protein>
    <submittedName>
        <fullName evidence="6">Mitochondrial 37S ribosomal protein MRPS28</fullName>
    </submittedName>
</protein>
<evidence type="ECO:0000256" key="4">
    <source>
        <dbReference type="RuleBase" id="RU003919"/>
    </source>
</evidence>
<evidence type="ECO:0000313" key="7">
    <source>
        <dbReference type="Proteomes" id="UP000189580"/>
    </source>
</evidence>
<dbReference type="GO" id="GO:1990904">
    <property type="term" value="C:ribonucleoprotein complex"/>
    <property type="evidence" value="ECO:0007669"/>
    <property type="project" value="UniProtKB-KW"/>
</dbReference>
<comment type="similarity">
    <text evidence="1 4">Belongs to the universal ribosomal protein uS15 family.</text>
</comment>